<protein>
    <submittedName>
        <fullName evidence="2">Uncharacterized protein</fullName>
    </submittedName>
</protein>
<feature type="transmembrane region" description="Helical" evidence="1">
    <location>
        <begin position="35"/>
        <end position="56"/>
    </location>
</feature>
<keyword evidence="3" id="KW-1185">Reference proteome</keyword>
<dbReference type="Proteomes" id="UP001597094">
    <property type="component" value="Unassembled WGS sequence"/>
</dbReference>
<keyword evidence="1" id="KW-0472">Membrane</keyword>
<keyword evidence="1" id="KW-0812">Transmembrane</keyword>
<name>A0ABW3SUF3_9BACT</name>
<dbReference type="EMBL" id="JBHTLD010000151">
    <property type="protein sequence ID" value="MFD1187542.1"/>
    <property type="molecule type" value="Genomic_DNA"/>
</dbReference>
<sequence length="70" mass="7927">MLTYEQLPSANRTIAAILLLVVFMALVMADLFLSYLGGLVLGLLLAQFGLEIRMFYRRRKTVAKNSEFDV</sequence>
<evidence type="ECO:0000313" key="3">
    <source>
        <dbReference type="Proteomes" id="UP001597094"/>
    </source>
</evidence>
<proteinExistence type="predicted"/>
<keyword evidence="1" id="KW-1133">Transmembrane helix</keyword>
<gene>
    <name evidence="2" type="ORF">ACFQ2O_15095</name>
</gene>
<organism evidence="2 3">
    <name type="scientific">Pontibacter rugosus</name>
    <dbReference type="NCBI Taxonomy" id="1745966"/>
    <lineage>
        <taxon>Bacteria</taxon>
        <taxon>Pseudomonadati</taxon>
        <taxon>Bacteroidota</taxon>
        <taxon>Cytophagia</taxon>
        <taxon>Cytophagales</taxon>
        <taxon>Hymenobacteraceae</taxon>
        <taxon>Pontibacter</taxon>
    </lineage>
</organism>
<comment type="caution">
    <text evidence="2">The sequence shown here is derived from an EMBL/GenBank/DDBJ whole genome shotgun (WGS) entry which is preliminary data.</text>
</comment>
<feature type="transmembrane region" description="Helical" evidence="1">
    <location>
        <begin position="12"/>
        <end position="29"/>
    </location>
</feature>
<dbReference type="RefSeq" id="WP_377529263.1">
    <property type="nucleotide sequence ID" value="NZ_JBHTLD010000151.1"/>
</dbReference>
<evidence type="ECO:0000313" key="2">
    <source>
        <dbReference type="EMBL" id="MFD1187542.1"/>
    </source>
</evidence>
<evidence type="ECO:0000256" key="1">
    <source>
        <dbReference type="SAM" id="Phobius"/>
    </source>
</evidence>
<accession>A0ABW3SUF3</accession>
<reference evidence="3" key="1">
    <citation type="journal article" date="2019" name="Int. J. Syst. Evol. Microbiol.">
        <title>The Global Catalogue of Microorganisms (GCM) 10K type strain sequencing project: providing services to taxonomists for standard genome sequencing and annotation.</title>
        <authorList>
            <consortium name="The Broad Institute Genomics Platform"/>
            <consortium name="The Broad Institute Genome Sequencing Center for Infectious Disease"/>
            <person name="Wu L."/>
            <person name="Ma J."/>
        </authorList>
    </citation>
    <scope>NUCLEOTIDE SEQUENCE [LARGE SCALE GENOMIC DNA]</scope>
    <source>
        <strain evidence="3">JCM 31319</strain>
    </source>
</reference>